<dbReference type="PROSITE" id="PS00028">
    <property type="entry name" value="ZINC_FINGER_C2H2_1"/>
    <property type="match status" value="5"/>
</dbReference>
<feature type="domain" description="C2H2-type" evidence="7">
    <location>
        <begin position="215"/>
        <end position="245"/>
    </location>
</feature>
<dbReference type="SUPFAM" id="SSF57667">
    <property type="entry name" value="beta-beta-alpha zinc fingers"/>
    <property type="match status" value="2"/>
</dbReference>
<feature type="compositionally biased region" description="Polar residues" evidence="6">
    <location>
        <begin position="1007"/>
        <end position="1018"/>
    </location>
</feature>
<feature type="region of interest" description="Disordered" evidence="6">
    <location>
        <begin position="789"/>
        <end position="929"/>
    </location>
</feature>
<sequence>MSSKGQPRTMGGASSRRKQPKSNKDPASASLGSTTSSASSRSLQPRGDDRANTIEGDSVTNTADTRTRSFHKRPASSKAAVARPSTSASPAPENMRRSITVGSSNADENESPFQDGDTDNVATTVAAPPSAPPPRRVGVGFQCSVPGCRNLQTYKQKRDIERHMQAEHDIQGLPSPRHIGDGRWQCAVEGCSETKTTKGNAWAHVRREHDPDHRFPCDMPGCPKVFKEAHRLVKHKRVMHAGRSAATAGSLNATALNISSKNAVPQATRSRPCRYNEPPTDTSGADEPMDPELSESELSELPESEFSDSELSQSEPTDARPLVSSGSVTSRNKASANTFDDSTRESTSQDRQPALREAAAAGPSKARQPAASRNPRHPEDVEEQNITVEDDAGSIWSDADNDDQGSEPALPRETEGGWECAVQGCSNSTVFKERKYALKHRLKHDPRKHVLCLYQGCSRGLAGNGFVSQGLLDQHVQNMHERDTSRRFACQAPDCTKSYSVKVHLETHVRNNHTENPELIQCETCNKTFSDKAKLTRHTKLHDPAGRPEFKCKVPFCKKTYKTRDGLKVHSEKHHGNSSAVHDSDSHLTEETVESGLERDRSDEDEDSSQEVGALLQGYRDIDGPNAAARSVVQLRERENFARNTAENLKGFSCTEPGCDRSFTRFDNLQRHVREKHSGTSPDEVVVRDLHFSALGLPPPRETEGGYVCAWQGCSNTTVYKNVGNAYRHTKSHAPSLELLCSRAGCVRGTKGNGFSRRDLLNRHIQKVHGSGPSGRLKVTVEADAGRMARRTDPEGVGQSDDAVESSQNIRESDDDSESGQDVDAQAQRFDDSDNGPEVSYSEPDSLLRKVRRPRHRLPTSSESDLSLEPRIRGRSLESQSDSEDEPEQDDGSEIVVAHRTSPTSDSELRVPGVHPSIEQNVARSVSPSTPAFANAHILTRSVSPVVHARETAPNAPSQSSREPSARPPSSAPPADEGAPVIGTRSWKRTRRSVSTEMVSREASPARSRTQANESQPVGPSGSDSKDFRGYADRFMNYYVTEESDSGRESRNRETEAARRANIAQLPPLPKKKARKR</sequence>
<gene>
    <name evidence="8" type="ORF">LTR09_000853</name>
</gene>
<evidence type="ECO:0000313" key="9">
    <source>
        <dbReference type="Proteomes" id="UP001271007"/>
    </source>
</evidence>
<feature type="region of interest" description="Disordered" evidence="6">
    <location>
        <begin position="1"/>
        <end position="136"/>
    </location>
</feature>
<feature type="compositionally biased region" description="Acidic residues" evidence="6">
    <location>
        <begin position="380"/>
        <end position="392"/>
    </location>
</feature>
<feature type="region of interest" description="Disordered" evidence="6">
    <location>
        <begin position="260"/>
        <end position="415"/>
    </location>
</feature>
<feature type="compositionally biased region" description="Acidic residues" evidence="6">
    <location>
        <begin position="881"/>
        <end position="893"/>
    </location>
</feature>
<dbReference type="GO" id="GO:0045944">
    <property type="term" value="P:positive regulation of transcription by RNA polymerase II"/>
    <property type="evidence" value="ECO:0007669"/>
    <property type="project" value="UniProtKB-ARBA"/>
</dbReference>
<evidence type="ECO:0000256" key="4">
    <source>
        <dbReference type="ARBA" id="ARBA00022833"/>
    </source>
</evidence>
<evidence type="ECO:0000313" key="8">
    <source>
        <dbReference type="EMBL" id="KAK3057778.1"/>
    </source>
</evidence>
<evidence type="ECO:0000256" key="1">
    <source>
        <dbReference type="ARBA" id="ARBA00022723"/>
    </source>
</evidence>
<feature type="compositionally biased region" description="Polar residues" evidence="6">
    <location>
        <begin position="918"/>
        <end position="929"/>
    </location>
</feature>
<evidence type="ECO:0000256" key="5">
    <source>
        <dbReference type="PROSITE-ProRule" id="PRU00042"/>
    </source>
</evidence>
<evidence type="ECO:0000256" key="2">
    <source>
        <dbReference type="ARBA" id="ARBA00022737"/>
    </source>
</evidence>
<feature type="domain" description="C2H2-type" evidence="7">
    <location>
        <begin position="488"/>
        <end position="518"/>
    </location>
</feature>
<feature type="compositionally biased region" description="Basic and acidic residues" evidence="6">
    <location>
        <begin position="582"/>
        <end position="602"/>
    </location>
</feature>
<feature type="domain" description="C2H2-type" evidence="7">
    <location>
        <begin position="652"/>
        <end position="682"/>
    </location>
</feature>
<proteinExistence type="predicted"/>
<name>A0AAJ0GHN2_9PEZI</name>
<dbReference type="InterPro" id="IPR013087">
    <property type="entry name" value="Znf_C2H2_type"/>
</dbReference>
<dbReference type="GO" id="GO:0000978">
    <property type="term" value="F:RNA polymerase II cis-regulatory region sequence-specific DNA binding"/>
    <property type="evidence" value="ECO:0007669"/>
    <property type="project" value="TreeGrafter"/>
</dbReference>
<dbReference type="EMBL" id="JAWDJX010000002">
    <property type="protein sequence ID" value="KAK3057778.1"/>
    <property type="molecule type" value="Genomic_DNA"/>
</dbReference>
<feature type="region of interest" description="Disordered" evidence="6">
    <location>
        <begin position="567"/>
        <end position="611"/>
    </location>
</feature>
<keyword evidence="3 5" id="KW-0863">Zinc-finger</keyword>
<evidence type="ECO:0000259" key="7">
    <source>
        <dbReference type="PROSITE" id="PS50157"/>
    </source>
</evidence>
<dbReference type="InterPro" id="IPR036236">
    <property type="entry name" value="Znf_C2H2_sf"/>
</dbReference>
<feature type="compositionally biased region" description="Acidic residues" evidence="6">
    <location>
        <begin position="287"/>
        <end position="308"/>
    </location>
</feature>
<dbReference type="PANTHER" id="PTHR19818">
    <property type="entry name" value="ZINC FINGER PROTEIN ZIC AND GLI"/>
    <property type="match status" value="1"/>
</dbReference>
<feature type="domain" description="C2H2-type" evidence="7">
    <location>
        <begin position="520"/>
        <end position="542"/>
    </location>
</feature>
<dbReference type="PANTHER" id="PTHR19818:SF139">
    <property type="entry name" value="PAIR-RULE PROTEIN ODD-PAIRED"/>
    <property type="match status" value="1"/>
</dbReference>
<dbReference type="GO" id="GO:0005634">
    <property type="term" value="C:nucleus"/>
    <property type="evidence" value="ECO:0007669"/>
    <property type="project" value="UniProtKB-ARBA"/>
</dbReference>
<dbReference type="Proteomes" id="UP001271007">
    <property type="component" value="Unassembled WGS sequence"/>
</dbReference>
<dbReference type="Pfam" id="PF00096">
    <property type="entry name" value="zf-C2H2"/>
    <property type="match status" value="2"/>
</dbReference>
<dbReference type="SMART" id="SM00355">
    <property type="entry name" value="ZnF_C2H2"/>
    <property type="match status" value="11"/>
</dbReference>
<evidence type="ECO:0000256" key="6">
    <source>
        <dbReference type="SAM" id="MobiDB-lite"/>
    </source>
</evidence>
<dbReference type="Gene3D" id="3.30.160.60">
    <property type="entry name" value="Classic Zinc Finger"/>
    <property type="match status" value="4"/>
</dbReference>
<feature type="compositionally biased region" description="Low complexity" evidence="6">
    <location>
        <begin position="26"/>
        <end position="45"/>
    </location>
</feature>
<dbReference type="PROSITE" id="PS50157">
    <property type="entry name" value="ZINC_FINGER_C2H2_2"/>
    <property type="match status" value="5"/>
</dbReference>
<keyword evidence="4" id="KW-0862">Zinc</keyword>
<comment type="caution">
    <text evidence="8">The sequence shown here is derived from an EMBL/GenBank/DDBJ whole genome shotgun (WGS) entry which is preliminary data.</text>
</comment>
<feature type="compositionally biased region" description="Basic residues" evidence="6">
    <location>
        <begin position="849"/>
        <end position="858"/>
    </location>
</feature>
<keyword evidence="9" id="KW-1185">Reference proteome</keyword>
<feature type="compositionally biased region" description="Polar residues" evidence="6">
    <location>
        <begin position="324"/>
        <end position="340"/>
    </location>
</feature>
<protein>
    <recommendedName>
        <fullName evidence="7">C2H2-type domain-containing protein</fullName>
    </recommendedName>
</protein>
<feature type="compositionally biased region" description="Basic and acidic residues" evidence="6">
    <location>
        <begin position="1045"/>
        <end position="1059"/>
    </location>
</feature>
<accession>A0AAJ0GHN2</accession>
<keyword evidence="2" id="KW-0677">Repeat</keyword>
<dbReference type="GO" id="GO:0008270">
    <property type="term" value="F:zinc ion binding"/>
    <property type="evidence" value="ECO:0007669"/>
    <property type="project" value="UniProtKB-KW"/>
</dbReference>
<organism evidence="8 9">
    <name type="scientific">Extremus antarcticus</name>
    <dbReference type="NCBI Taxonomy" id="702011"/>
    <lineage>
        <taxon>Eukaryota</taxon>
        <taxon>Fungi</taxon>
        <taxon>Dikarya</taxon>
        <taxon>Ascomycota</taxon>
        <taxon>Pezizomycotina</taxon>
        <taxon>Dothideomycetes</taxon>
        <taxon>Dothideomycetidae</taxon>
        <taxon>Mycosphaerellales</taxon>
        <taxon>Extremaceae</taxon>
        <taxon>Extremus</taxon>
    </lineage>
</organism>
<reference evidence="8" key="1">
    <citation type="submission" date="2023-04" db="EMBL/GenBank/DDBJ databases">
        <title>Black Yeasts Isolated from many extreme environments.</title>
        <authorList>
            <person name="Coleine C."/>
            <person name="Stajich J.E."/>
            <person name="Selbmann L."/>
        </authorList>
    </citation>
    <scope>NUCLEOTIDE SEQUENCE</scope>
    <source>
        <strain evidence="8">CCFEE 5312</strain>
    </source>
</reference>
<evidence type="ECO:0000256" key="3">
    <source>
        <dbReference type="ARBA" id="ARBA00022771"/>
    </source>
</evidence>
<feature type="domain" description="C2H2-type" evidence="7">
    <location>
        <begin position="550"/>
        <end position="579"/>
    </location>
</feature>
<keyword evidence="1" id="KW-0479">Metal-binding</keyword>
<dbReference type="AlphaFoldDB" id="A0AAJ0GHN2"/>
<feature type="region of interest" description="Disordered" evidence="6">
    <location>
        <begin position="944"/>
        <end position="1077"/>
    </location>
</feature>
<dbReference type="InterPro" id="IPR050329">
    <property type="entry name" value="GLI_C2H2-zinc-finger"/>
</dbReference>
<feature type="compositionally biased region" description="Polar residues" evidence="6">
    <location>
        <begin position="260"/>
        <end position="269"/>
    </location>
</feature>
<dbReference type="GO" id="GO:0000981">
    <property type="term" value="F:DNA-binding transcription factor activity, RNA polymerase II-specific"/>
    <property type="evidence" value="ECO:0007669"/>
    <property type="project" value="TreeGrafter"/>
</dbReference>